<feature type="compositionally biased region" description="Pro residues" evidence="1">
    <location>
        <begin position="862"/>
        <end position="876"/>
    </location>
</feature>
<dbReference type="EMBL" id="LGRX02026599">
    <property type="protein sequence ID" value="KAK3250620.1"/>
    <property type="molecule type" value="Genomic_DNA"/>
</dbReference>
<feature type="region of interest" description="Disordered" evidence="1">
    <location>
        <begin position="744"/>
        <end position="763"/>
    </location>
</feature>
<dbReference type="GO" id="GO:0005884">
    <property type="term" value="C:actin filament"/>
    <property type="evidence" value="ECO:0007669"/>
    <property type="project" value="TreeGrafter"/>
</dbReference>
<sequence length="1265" mass="136065">MASLEPYCKVILLSLTIYAGSTLLGKRAMADLSAEEEAKSDLPQISLTYGDDTRLPVTVREAAFTCHILASQQLALVKVALVVCNDTVESDVEASLRFPLPGDAVVCDYTFQQEETTLQAISVPKKKAAAVAYLEKEKGRQVSKTTNVQGNVWQTDIYPLPYQKEREITLSLLCKLDVAPASTPLSLLLELPLSFAAPVRRVSVSVESPDCPSTAGYDNLGGAAAATSLPEGLLVTLPLAAPRRPAAALAATDGTTVHWSAFLSSADLEGLLASTEGPPPPATSSSPQPLGPIDVGIVWDASRSAAAAKDARLALLSALDKEYRQLGRDVAYTVFTFGTASDRVASRAPFASAQAAILEVRYDGGTDLSLLDGILSSVPLHEGGPEGAAVPLGRFECFVLLSDGLDNLPGKRLPTLQGNTVPVHAPLPAASDQANPTVLRWLGYQTGGVCLPLQGGGNPQRCAAAMAGVTPQTMITSVRTDLSSDLEALADEDMATVPDHRLFRVSVPAAPEGLWVSGACAAAGRRPGCVTVTLERGAQRAEVTLDVPPAAQELPSPLSARLLAVHHATMSLDEIKLQHYDPDVVVTHATNLATRYGLATEHTTLLLLRLPEQFAEHDLQCPEGHPAYDAWKVLAEERLLVRHEREQQEAQKVQAKIYAQRRYVERFHEIELRSNERWDARHTQKDQAPRKAAKGGARVSASRMARRHCRRSRNQSHSEEDEDERGSELEAQCDELMACASNFSRQSRSIPRSSSPPPPPAAQCAFSVAPTLASDELDSFMAFEADCDELVGCAYDVSVQSRRISHSSSPPPPPAPPGAFGAAPPPFGAAPPPFGAAPPPASGGTPGPASPPAATDTGGGGPPGPAAAPPPPPAPPGAFDVAAAAKKEQFLVPSTAPPDPLVAINDAMRKGGHSAGYEEYLKWSEDQQLCGTPSFFVLAAEALRDAGAPAETCAKVVYNVLETKLPDAQTCRVVAYHLVTVARWTEAVWLLELVSDLAPEEPNSYTDLAFARVHRLRHECADVADVDSEVRQVVAHLVRVIKGSWAQRFDEIEWPCLLLLSWVVGWAEWKWPERYGAGELWPESDLSAGLYRLRSKLPCRKGLQLDLFVWLGWDTDHTDVDLHVTEPRGEEVYYGHNVSRETGASVSRDFTAGYGPEVYTCPRAPDGKYDIQTNYFANYQVSGSTGGTSAVIWSIENLGNFEEERVQFTTTRLVTAKQRQSVLTIDVLKDSQIAARAVETSGDGQTSEDKDVPSMLKSFTNNIRK</sequence>
<name>A0AAE0CB11_9CHLO</name>
<dbReference type="InterPro" id="IPR051412">
    <property type="entry name" value="Formin_Homology_Diaphanous_sf"/>
</dbReference>
<comment type="caution">
    <text evidence="3">The sequence shown here is derived from an EMBL/GenBank/DDBJ whole genome shotgun (WGS) entry which is preliminary data.</text>
</comment>
<feature type="region of interest" description="Disordered" evidence="1">
    <location>
        <begin position="1239"/>
        <end position="1265"/>
    </location>
</feature>
<keyword evidence="4" id="KW-1185">Reference proteome</keyword>
<dbReference type="PANTHER" id="PTHR45691:SF1">
    <property type="entry name" value="FH2 DOMAIN-CONTAINING PROTEIN 1-RELATED"/>
    <property type="match status" value="1"/>
</dbReference>
<dbReference type="Pfam" id="PF08487">
    <property type="entry name" value="VIT"/>
    <property type="match status" value="1"/>
</dbReference>
<feature type="compositionally biased region" description="Low complexity" evidence="1">
    <location>
        <begin position="744"/>
        <end position="753"/>
    </location>
</feature>
<proteinExistence type="predicted"/>
<protein>
    <recommendedName>
        <fullName evidence="2">VIT domain-containing protein</fullName>
    </recommendedName>
</protein>
<dbReference type="PANTHER" id="PTHR45691">
    <property type="entry name" value="PROTEIN DIAPHANOUS"/>
    <property type="match status" value="1"/>
</dbReference>
<feature type="region of interest" description="Disordered" evidence="1">
    <location>
        <begin position="803"/>
        <end position="879"/>
    </location>
</feature>
<evidence type="ECO:0000259" key="2">
    <source>
        <dbReference type="PROSITE" id="PS51468"/>
    </source>
</evidence>
<feature type="compositionally biased region" description="Basic and acidic residues" evidence="1">
    <location>
        <begin position="678"/>
        <end position="689"/>
    </location>
</feature>
<dbReference type="InterPro" id="IPR013694">
    <property type="entry name" value="VIT"/>
</dbReference>
<feature type="domain" description="VIT" evidence="2">
    <location>
        <begin position="43"/>
        <end position="174"/>
    </location>
</feature>
<feature type="compositionally biased region" description="Basic residues" evidence="1">
    <location>
        <begin position="704"/>
        <end position="714"/>
    </location>
</feature>
<accession>A0AAE0CB11</accession>
<dbReference type="GO" id="GO:0030041">
    <property type="term" value="P:actin filament polymerization"/>
    <property type="evidence" value="ECO:0007669"/>
    <property type="project" value="TreeGrafter"/>
</dbReference>
<feature type="region of interest" description="Disordered" evidence="1">
    <location>
        <begin position="678"/>
        <end position="728"/>
    </location>
</feature>
<evidence type="ECO:0000256" key="1">
    <source>
        <dbReference type="SAM" id="MobiDB-lite"/>
    </source>
</evidence>
<dbReference type="AlphaFoldDB" id="A0AAE0CB11"/>
<feature type="compositionally biased region" description="Pro residues" evidence="1">
    <location>
        <begin position="809"/>
        <end position="841"/>
    </location>
</feature>
<evidence type="ECO:0000313" key="4">
    <source>
        <dbReference type="Proteomes" id="UP001190700"/>
    </source>
</evidence>
<dbReference type="PROSITE" id="PS51468">
    <property type="entry name" value="VIT"/>
    <property type="match status" value="1"/>
</dbReference>
<dbReference type="Proteomes" id="UP001190700">
    <property type="component" value="Unassembled WGS sequence"/>
</dbReference>
<reference evidence="3 4" key="1">
    <citation type="journal article" date="2015" name="Genome Biol. Evol.">
        <title>Comparative Genomics of a Bacterivorous Green Alga Reveals Evolutionary Causalities and Consequences of Phago-Mixotrophic Mode of Nutrition.</title>
        <authorList>
            <person name="Burns J.A."/>
            <person name="Paasch A."/>
            <person name="Narechania A."/>
            <person name="Kim E."/>
        </authorList>
    </citation>
    <scope>NUCLEOTIDE SEQUENCE [LARGE SCALE GENOMIC DNA]</scope>
    <source>
        <strain evidence="3 4">PLY_AMNH</strain>
    </source>
</reference>
<organism evidence="3 4">
    <name type="scientific">Cymbomonas tetramitiformis</name>
    <dbReference type="NCBI Taxonomy" id="36881"/>
    <lineage>
        <taxon>Eukaryota</taxon>
        <taxon>Viridiplantae</taxon>
        <taxon>Chlorophyta</taxon>
        <taxon>Pyramimonadophyceae</taxon>
        <taxon>Pyramimonadales</taxon>
        <taxon>Pyramimonadaceae</taxon>
        <taxon>Cymbomonas</taxon>
    </lineage>
</organism>
<gene>
    <name evidence="3" type="ORF">CYMTET_40009</name>
</gene>
<evidence type="ECO:0000313" key="3">
    <source>
        <dbReference type="EMBL" id="KAK3250620.1"/>
    </source>
</evidence>